<organism evidence="1 2">
    <name type="scientific">Mucilaginibacter celer</name>
    <dbReference type="NCBI Taxonomy" id="2305508"/>
    <lineage>
        <taxon>Bacteria</taxon>
        <taxon>Pseudomonadati</taxon>
        <taxon>Bacteroidota</taxon>
        <taxon>Sphingobacteriia</taxon>
        <taxon>Sphingobacteriales</taxon>
        <taxon>Sphingobacteriaceae</taxon>
        <taxon>Mucilaginibacter</taxon>
    </lineage>
</organism>
<name>A0A494VIB9_9SPHI</name>
<dbReference type="AlphaFoldDB" id="A0A494VIB9"/>
<evidence type="ECO:0000313" key="1">
    <source>
        <dbReference type="EMBL" id="AYL94557.1"/>
    </source>
</evidence>
<gene>
    <name evidence="1" type="ORF">HYN43_004245</name>
</gene>
<dbReference type="EMBL" id="CP032869">
    <property type="protein sequence ID" value="AYL94557.1"/>
    <property type="molecule type" value="Genomic_DNA"/>
</dbReference>
<dbReference type="Proteomes" id="UP000270046">
    <property type="component" value="Chromosome"/>
</dbReference>
<keyword evidence="2" id="KW-1185">Reference proteome</keyword>
<evidence type="ECO:0000313" key="2">
    <source>
        <dbReference type="Proteomes" id="UP000270046"/>
    </source>
</evidence>
<proteinExistence type="predicted"/>
<sequence>MRHIEFRKRVLALKLKEMRPCEVRRQLWEEGNYLTSDPEVLNYLDQEYIQYILAFAAEIQEKHPDVIVNRCPECRAYTIAPLSRQCKVCGHKWHPKG</sequence>
<reference evidence="1 2" key="1">
    <citation type="submission" date="2018-10" db="EMBL/GenBank/DDBJ databases">
        <title>Genome sequencing of Mucilaginibacter sp. HYN0043.</title>
        <authorList>
            <person name="Kim M."/>
            <person name="Yi H."/>
        </authorList>
    </citation>
    <scope>NUCLEOTIDE SEQUENCE [LARGE SCALE GENOMIC DNA]</scope>
    <source>
        <strain evidence="1 2">HYN0043</strain>
    </source>
</reference>
<protein>
    <submittedName>
        <fullName evidence="1">Uncharacterized protein</fullName>
    </submittedName>
</protein>
<dbReference type="OrthoDB" id="275225at2"/>
<accession>A0A494VIB9</accession>
<dbReference type="KEGG" id="muh:HYN43_004245"/>